<dbReference type="AlphaFoldDB" id="A0A117S062"/>
<keyword evidence="2" id="KW-0282">Flagellum</keyword>
<evidence type="ECO:0000313" key="2">
    <source>
        <dbReference type="EMBL" id="KUO19190.1"/>
    </source>
</evidence>
<reference evidence="2 3" key="1">
    <citation type="submission" date="2015-10" db="EMBL/GenBank/DDBJ databases">
        <title>Draft genome sequence of Streptomyces sp. RV15, isolated from a marine sponge.</title>
        <authorList>
            <person name="Ruckert C."/>
            <person name="Abdelmohsen U.R."/>
            <person name="Winkler A."/>
            <person name="Hentschel U."/>
            <person name="Kalinowski J."/>
            <person name="Kampfer P."/>
            <person name="Glaeser S."/>
        </authorList>
    </citation>
    <scope>NUCLEOTIDE SEQUENCE [LARGE SCALE GENOMIC DNA]</scope>
    <source>
        <strain evidence="2 3">RV15</strain>
    </source>
</reference>
<dbReference type="CDD" id="cd11614">
    <property type="entry name" value="SAF_CpaB_FlgA_like"/>
    <property type="match status" value="1"/>
</dbReference>
<dbReference type="InterPro" id="IPR013974">
    <property type="entry name" value="SAF"/>
</dbReference>
<dbReference type="STRING" id="909626.AQJ91_21835"/>
<dbReference type="Pfam" id="PF08666">
    <property type="entry name" value="SAF"/>
    <property type="match status" value="1"/>
</dbReference>
<gene>
    <name evidence="2" type="ORF">AQJ91_21835</name>
</gene>
<dbReference type="SMART" id="SM00858">
    <property type="entry name" value="SAF"/>
    <property type="match status" value="1"/>
</dbReference>
<evidence type="ECO:0000259" key="1">
    <source>
        <dbReference type="SMART" id="SM00858"/>
    </source>
</evidence>
<proteinExistence type="predicted"/>
<sequence>MWGGIGAVLVSAVGFTLIATELGGRTDVLVLARDVPAGHVLTAGDLRSVEVAAEAGVVSAADRARVLGRQARVPLVAGSLLAMGQIGERADFPPSGWSQVSLAVETGGAPPELARGERVAVLPGPSSDGGFAEKDAEGKAPAAVVGTVTGVKAPESASGVRVVTVLVETGAVRRAAAFEHPRIVVLPAVGREAP</sequence>
<keyword evidence="2" id="KW-0969">Cilium</keyword>
<name>A0A117S062_9ACTN</name>
<keyword evidence="3" id="KW-1185">Reference proteome</keyword>
<keyword evidence="2" id="KW-0966">Cell projection</keyword>
<feature type="domain" description="SAF" evidence="1">
    <location>
        <begin position="26"/>
        <end position="87"/>
    </location>
</feature>
<protein>
    <submittedName>
        <fullName evidence="2">Flagellar biosynthesis protein FlgA</fullName>
    </submittedName>
</protein>
<dbReference type="EMBL" id="LMXB01000055">
    <property type="protein sequence ID" value="KUO19190.1"/>
    <property type="molecule type" value="Genomic_DNA"/>
</dbReference>
<accession>A0A117S062</accession>
<dbReference type="Proteomes" id="UP000053260">
    <property type="component" value="Unassembled WGS sequence"/>
</dbReference>
<evidence type="ECO:0000313" key="3">
    <source>
        <dbReference type="Proteomes" id="UP000053260"/>
    </source>
</evidence>
<comment type="caution">
    <text evidence="2">The sequence shown here is derived from an EMBL/GenBank/DDBJ whole genome shotgun (WGS) entry which is preliminary data.</text>
</comment>
<organism evidence="2 3">
    <name type="scientific">Streptomyces dysideae</name>
    <dbReference type="NCBI Taxonomy" id="909626"/>
    <lineage>
        <taxon>Bacteria</taxon>
        <taxon>Bacillati</taxon>
        <taxon>Actinomycetota</taxon>
        <taxon>Actinomycetes</taxon>
        <taxon>Kitasatosporales</taxon>
        <taxon>Streptomycetaceae</taxon>
        <taxon>Streptomyces</taxon>
    </lineage>
</organism>